<keyword evidence="2" id="KW-1185">Reference proteome</keyword>
<evidence type="ECO:0000313" key="2">
    <source>
        <dbReference type="Proteomes" id="UP001634747"/>
    </source>
</evidence>
<reference evidence="1 2" key="1">
    <citation type="submission" date="2024-12" db="EMBL/GenBank/DDBJ databases">
        <authorList>
            <person name="Lee Y."/>
        </authorList>
    </citation>
    <scope>NUCLEOTIDE SEQUENCE [LARGE SCALE GENOMIC DNA]</scope>
    <source>
        <strain evidence="1 2">03SUJ4</strain>
    </source>
</reference>
<proteinExistence type="predicted"/>
<dbReference type="Proteomes" id="UP001634747">
    <property type="component" value="Unassembled WGS sequence"/>
</dbReference>
<dbReference type="EMBL" id="JBJYXY010000001">
    <property type="protein sequence ID" value="MFN2974650.1"/>
    <property type="molecule type" value="Genomic_DNA"/>
</dbReference>
<protein>
    <submittedName>
        <fullName evidence="1">DUF1641 domain-containing protein</fullName>
    </submittedName>
</protein>
<evidence type="ECO:0000313" key="1">
    <source>
        <dbReference type="EMBL" id="MFN2974650.1"/>
    </source>
</evidence>
<accession>A0ABW9KI71</accession>
<comment type="caution">
    <text evidence="1">The sequence shown here is derived from an EMBL/GenBank/DDBJ whole genome shotgun (WGS) entry which is preliminary data.</text>
</comment>
<organism evidence="1 2">
    <name type="scientific">Terriglobus aquaticus</name>
    <dbReference type="NCBI Taxonomy" id="940139"/>
    <lineage>
        <taxon>Bacteria</taxon>
        <taxon>Pseudomonadati</taxon>
        <taxon>Acidobacteriota</taxon>
        <taxon>Terriglobia</taxon>
        <taxon>Terriglobales</taxon>
        <taxon>Acidobacteriaceae</taxon>
        <taxon>Terriglobus</taxon>
    </lineage>
</organism>
<name>A0ABW9KI71_9BACT</name>
<gene>
    <name evidence="1" type="ORF">ACK2TP_02625</name>
</gene>
<dbReference type="RefSeq" id="WP_263413790.1">
    <property type="nucleotide sequence ID" value="NZ_BAABBH010000001.1"/>
</dbReference>
<sequence length="164" mass="17901">MAIPVPFTPKPLDPREGLRKRLDAAPMEHAEALLVGYDLIQAAHDEGILDLLHGMVKHKDVVFEHLSAGAAKQESIDAMRNLISMGKMLTAIEPETMSCIAAALSTASKPRPEEPASLWQLFKRVGSREGRRGLTLMVELLVALGTRRFADSALLNPAKSLAKR</sequence>